<dbReference type="GO" id="GO:0008206">
    <property type="term" value="P:bile acid metabolic process"/>
    <property type="evidence" value="ECO:0007669"/>
    <property type="project" value="UniProtKB-ARBA"/>
</dbReference>
<dbReference type="InterPro" id="IPR036291">
    <property type="entry name" value="NAD(P)-bd_dom_sf"/>
</dbReference>
<evidence type="ECO:0000256" key="1">
    <source>
        <dbReference type="ARBA" id="ARBA00006484"/>
    </source>
</evidence>
<organism evidence="3">
    <name type="scientific">Paenibacillus sp. SYP-B3998</name>
    <dbReference type="NCBI Taxonomy" id="2678564"/>
    <lineage>
        <taxon>Bacteria</taxon>
        <taxon>Bacillati</taxon>
        <taxon>Bacillota</taxon>
        <taxon>Bacilli</taxon>
        <taxon>Bacillales</taxon>
        <taxon>Paenibacillaceae</taxon>
        <taxon>Paenibacillus</taxon>
    </lineage>
</organism>
<evidence type="ECO:0000313" key="3">
    <source>
        <dbReference type="EMBL" id="NEW08515.1"/>
    </source>
</evidence>
<name>A0A6G4A2A9_9BACL</name>
<dbReference type="GO" id="GO:0016616">
    <property type="term" value="F:oxidoreductase activity, acting on the CH-OH group of donors, NAD or NADP as acceptor"/>
    <property type="evidence" value="ECO:0007669"/>
    <property type="project" value="TreeGrafter"/>
</dbReference>
<proteinExistence type="inferred from homology"/>
<dbReference type="PRINTS" id="PR00081">
    <property type="entry name" value="GDHRDH"/>
</dbReference>
<dbReference type="AlphaFoldDB" id="A0A6G4A2A9"/>
<dbReference type="Pfam" id="PF13561">
    <property type="entry name" value="adh_short_C2"/>
    <property type="match status" value="1"/>
</dbReference>
<dbReference type="SUPFAM" id="SSF51735">
    <property type="entry name" value="NAD(P)-binding Rossmann-fold domains"/>
    <property type="match status" value="1"/>
</dbReference>
<dbReference type="PRINTS" id="PR00080">
    <property type="entry name" value="SDRFAMILY"/>
</dbReference>
<protein>
    <submittedName>
        <fullName evidence="3">SDR family oxidoreductase</fullName>
    </submittedName>
</protein>
<comment type="similarity">
    <text evidence="1">Belongs to the short-chain dehydrogenases/reductases (SDR) family.</text>
</comment>
<dbReference type="PANTHER" id="PTHR42760:SF133">
    <property type="entry name" value="3-OXOACYL-[ACYL-CARRIER-PROTEIN] REDUCTASE"/>
    <property type="match status" value="1"/>
</dbReference>
<dbReference type="PANTHER" id="PTHR42760">
    <property type="entry name" value="SHORT-CHAIN DEHYDROGENASES/REDUCTASES FAMILY MEMBER"/>
    <property type="match status" value="1"/>
</dbReference>
<dbReference type="FunFam" id="3.40.50.720:FF:000084">
    <property type="entry name" value="Short-chain dehydrogenase reductase"/>
    <property type="match status" value="1"/>
</dbReference>
<dbReference type="InterPro" id="IPR002347">
    <property type="entry name" value="SDR_fam"/>
</dbReference>
<dbReference type="EMBL" id="JAAIKC010000009">
    <property type="protein sequence ID" value="NEW08515.1"/>
    <property type="molecule type" value="Genomic_DNA"/>
</dbReference>
<dbReference type="Gene3D" id="3.40.50.720">
    <property type="entry name" value="NAD(P)-binding Rossmann-like Domain"/>
    <property type="match status" value="1"/>
</dbReference>
<comment type="caution">
    <text evidence="3">The sequence shown here is derived from an EMBL/GenBank/DDBJ whole genome shotgun (WGS) entry which is preliminary data.</text>
</comment>
<sequence length="252" mass="27521">MNEFDLKERVVVITGAGGRLGSEFSHVVQKHGGKAAMLDLSYSSSRLISDSELHLSVDITQPEQMKEAAEEIRKRWGVSYGLVNNACIQPKGFCDTVEDYDLATWRKVMSVNLDGLFLCSQVFGREMAENGGGSIINISSIYGMNGANFSLYKGLPFNTPPSYAASKAAVLGLTRYLACYWGDRNIRVNAVTPGGVEDGQPDVFIARYSEHTPVKRMARKDEMNGAVLYLLSDASSYVNGHNLVVDGGFGAW</sequence>
<evidence type="ECO:0000256" key="2">
    <source>
        <dbReference type="ARBA" id="ARBA00023002"/>
    </source>
</evidence>
<accession>A0A6G4A2A9</accession>
<dbReference type="RefSeq" id="WP_163951438.1">
    <property type="nucleotide sequence ID" value="NZ_JAAIKC010000009.1"/>
</dbReference>
<keyword evidence="2" id="KW-0560">Oxidoreductase</keyword>
<reference evidence="3" key="1">
    <citation type="submission" date="2020-02" db="EMBL/GenBank/DDBJ databases">
        <authorList>
            <person name="Shen X.-R."/>
            <person name="Zhang Y.-X."/>
        </authorList>
    </citation>
    <scope>NUCLEOTIDE SEQUENCE</scope>
    <source>
        <strain evidence="3">SYP-B3998</strain>
    </source>
</reference>
<gene>
    <name evidence="3" type="ORF">GK047_21180</name>
</gene>